<gene>
    <name evidence="1" type="ORF">QR685DRAFT_302893</name>
</gene>
<evidence type="ECO:0000313" key="1">
    <source>
        <dbReference type="EMBL" id="KAL0469853.1"/>
    </source>
</evidence>
<comment type="caution">
    <text evidence="1">The sequence shown here is derived from an EMBL/GenBank/DDBJ whole genome shotgun (WGS) entry which is preliminary data.</text>
</comment>
<accession>A0ABR3DAZ3</accession>
<organism evidence="1 2">
    <name type="scientific">Neurospora intermedia</name>
    <dbReference type="NCBI Taxonomy" id="5142"/>
    <lineage>
        <taxon>Eukaryota</taxon>
        <taxon>Fungi</taxon>
        <taxon>Dikarya</taxon>
        <taxon>Ascomycota</taxon>
        <taxon>Pezizomycotina</taxon>
        <taxon>Sordariomycetes</taxon>
        <taxon>Sordariomycetidae</taxon>
        <taxon>Sordariales</taxon>
        <taxon>Sordariaceae</taxon>
        <taxon>Neurospora</taxon>
    </lineage>
</organism>
<protein>
    <submittedName>
        <fullName evidence="1">Uncharacterized protein</fullName>
    </submittedName>
</protein>
<keyword evidence="2" id="KW-1185">Reference proteome</keyword>
<dbReference type="EMBL" id="JAVLET010000005">
    <property type="protein sequence ID" value="KAL0469853.1"/>
    <property type="molecule type" value="Genomic_DNA"/>
</dbReference>
<reference evidence="1 2" key="1">
    <citation type="submission" date="2023-09" db="EMBL/GenBank/DDBJ databases">
        <title>Multi-omics analysis of a traditional fermented food reveals byproduct-associated fungal strains for waste-to-food upcycling.</title>
        <authorList>
            <consortium name="Lawrence Berkeley National Laboratory"/>
            <person name="Rekdal V.M."/>
            <person name="Villalobos-Escobedo J.M."/>
            <person name="Rodriguez-Valeron N."/>
            <person name="Garcia M.O."/>
            <person name="Vasquez D.P."/>
            <person name="Damayanti I."/>
            <person name="Sorensen P.M."/>
            <person name="Baidoo E.E."/>
            <person name="De Carvalho A.C."/>
            <person name="Riley R."/>
            <person name="Lipzen A."/>
            <person name="He G."/>
            <person name="Yan M."/>
            <person name="Haridas S."/>
            <person name="Daum C."/>
            <person name="Yoshinaga Y."/>
            <person name="Ng V."/>
            <person name="Grigoriev I.V."/>
            <person name="Munk R."/>
            <person name="Nuraida L."/>
            <person name="Wijaya C.H."/>
            <person name="Morales P.-C."/>
            <person name="Keasling J.D."/>
        </authorList>
    </citation>
    <scope>NUCLEOTIDE SEQUENCE [LARGE SCALE GENOMIC DNA]</scope>
    <source>
        <strain evidence="1 2">FGSC 2613</strain>
    </source>
</reference>
<dbReference type="Proteomes" id="UP001451303">
    <property type="component" value="Unassembled WGS sequence"/>
</dbReference>
<sequence>MSWGAKSTTTVAQSRPLSSYGVSASSEGVVAVDGIRNNRIKMSRCRGAISREPRFMLIFWSFRRGKSPLQLRSLLLDEEVGGASAATQAIGYQVTHVVLTFRYTADTENVSFRLRMDAVDVMFDEPGEWMAYMRRAVSWEKIGDGLPITTTLETGKTEFGLAPRVSAGSGCAQHGTAPDEDNQDGAGPFYLAGQGRTDFPLMTFLFLVHLNIKLYIVAISTI</sequence>
<proteinExistence type="predicted"/>
<evidence type="ECO:0000313" key="2">
    <source>
        <dbReference type="Proteomes" id="UP001451303"/>
    </source>
</evidence>
<name>A0ABR3DAZ3_NEUIN</name>